<accession>E9GJX6</accession>
<feature type="region of interest" description="Disordered" evidence="1">
    <location>
        <begin position="1"/>
        <end position="31"/>
    </location>
</feature>
<dbReference type="InterPro" id="IPR005312">
    <property type="entry name" value="DUF1759"/>
</dbReference>
<dbReference type="HOGENOM" id="CLU_035079_0_0_1"/>
<dbReference type="Proteomes" id="UP000000305">
    <property type="component" value="Unassembled WGS sequence"/>
</dbReference>
<dbReference type="KEGG" id="dpx:DAPPUDRAFT_243964"/>
<dbReference type="OrthoDB" id="7744478at2759"/>
<name>E9GJX6_DAPPU</name>
<dbReference type="PhylomeDB" id="E9GJX6"/>
<feature type="region of interest" description="Disordered" evidence="1">
    <location>
        <begin position="433"/>
        <end position="466"/>
    </location>
</feature>
<protein>
    <submittedName>
        <fullName evidence="2">Uncharacterized protein</fullName>
    </submittedName>
</protein>
<dbReference type="AlphaFoldDB" id="E9GJX6"/>
<evidence type="ECO:0000256" key="1">
    <source>
        <dbReference type="SAM" id="MobiDB-lite"/>
    </source>
</evidence>
<organism evidence="2 3">
    <name type="scientific">Daphnia pulex</name>
    <name type="common">Water flea</name>
    <dbReference type="NCBI Taxonomy" id="6669"/>
    <lineage>
        <taxon>Eukaryota</taxon>
        <taxon>Metazoa</taxon>
        <taxon>Ecdysozoa</taxon>
        <taxon>Arthropoda</taxon>
        <taxon>Crustacea</taxon>
        <taxon>Branchiopoda</taxon>
        <taxon>Diplostraca</taxon>
        <taxon>Cladocera</taxon>
        <taxon>Anomopoda</taxon>
        <taxon>Daphniidae</taxon>
        <taxon>Daphnia</taxon>
    </lineage>
</organism>
<sequence length="481" mass="53760">MAGVNGDNEVPEEETTTPPTQKDLRDATTWKKQRSAVRQQITKTIRYLGNLVNERGSRGSISSMMKHLENLLATAAKIHTNLSTVEDQAENDRQDEFHLKYVELAGDALERGQQYLNSRLGEPPSVIAGKKAPSISPSEQNRQEEERKLAQQRADAAILEADEARRQANEVANRADQARREATAAQQALQALQDLENDDDDTSAVTNGSQHLSQLGQDWRQNQRRLNSSTSPAAPDEWIDRYAAGQLKPNVTASSRSSVKTELEIYSGRSLDWFEWIDLYRALVHDSGKSAGEKLVILKRHLKGDCLDLVQGLGGGESAYIEALVRLKQSCGRRDVMRAATLQAIDKVELKNDPAIFKRFAERIRTHLSDLSRIGESNAPDLIEKISMRHQPPDRLEWNRGRRGGLETRSLNAFDSWLCERAAEYQNAYSIASEQNTSSVLKPPRSHARSHPASSAKAPDNHSAPKVTFRPLCFKCEGDHK</sequence>
<gene>
    <name evidence="2" type="ORF">DAPPUDRAFT_243964</name>
</gene>
<proteinExistence type="predicted"/>
<evidence type="ECO:0000313" key="3">
    <source>
        <dbReference type="Proteomes" id="UP000000305"/>
    </source>
</evidence>
<reference evidence="2 3" key="1">
    <citation type="journal article" date="2011" name="Science">
        <title>The ecoresponsive genome of Daphnia pulex.</title>
        <authorList>
            <person name="Colbourne J.K."/>
            <person name="Pfrender M.E."/>
            <person name="Gilbert D."/>
            <person name="Thomas W.K."/>
            <person name="Tucker A."/>
            <person name="Oakley T.H."/>
            <person name="Tokishita S."/>
            <person name="Aerts A."/>
            <person name="Arnold G.J."/>
            <person name="Basu M.K."/>
            <person name="Bauer D.J."/>
            <person name="Caceres C.E."/>
            <person name="Carmel L."/>
            <person name="Casola C."/>
            <person name="Choi J.H."/>
            <person name="Detter J.C."/>
            <person name="Dong Q."/>
            <person name="Dusheyko S."/>
            <person name="Eads B.D."/>
            <person name="Frohlich T."/>
            <person name="Geiler-Samerotte K.A."/>
            <person name="Gerlach D."/>
            <person name="Hatcher P."/>
            <person name="Jogdeo S."/>
            <person name="Krijgsveld J."/>
            <person name="Kriventseva E.V."/>
            <person name="Kultz D."/>
            <person name="Laforsch C."/>
            <person name="Lindquist E."/>
            <person name="Lopez J."/>
            <person name="Manak J.R."/>
            <person name="Muller J."/>
            <person name="Pangilinan J."/>
            <person name="Patwardhan R.P."/>
            <person name="Pitluck S."/>
            <person name="Pritham E.J."/>
            <person name="Rechtsteiner A."/>
            <person name="Rho M."/>
            <person name="Rogozin I.B."/>
            <person name="Sakarya O."/>
            <person name="Salamov A."/>
            <person name="Schaack S."/>
            <person name="Shapiro H."/>
            <person name="Shiga Y."/>
            <person name="Skalitzky C."/>
            <person name="Smith Z."/>
            <person name="Souvorov A."/>
            <person name="Sung W."/>
            <person name="Tang Z."/>
            <person name="Tsuchiya D."/>
            <person name="Tu H."/>
            <person name="Vos H."/>
            <person name="Wang M."/>
            <person name="Wolf Y.I."/>
            <person name="Yamagata H."/>
            <person name="Yamada T."/>
            <person name="Ye Y."/>
            <person name="Shaw J.R."/>
            <person name="Andrews J."/>
            <person name="Crease T.J."/>
            <person name="Tang H."/>
            <person name="Lucas S.M."/>
            <person name="Robertson H.M."/>
            <person name="Bork P."/>
            <person name="Koonin E.V."/>
            <person name="Zdobnov E.M."/>
            <person name="Grigoriev I.V."/>
            <person name="Lynch M."/>
            <person name="Boore J.L."/>
        </authorList>
    </citation>
    <scope>NUCLEOTIDE SEQUENCE [LARGE SCALE GENOMIC DNA]</scope>
</reference>
<feature type="region of interest" description="Disordered" evidence="1">
    <location>
        <begin position="119"/>
        <end position="154"/>
    </location>
</feature>
<dbReference type="PANTHER" id="PTHR46903:SF1">
    <property type="entry name" value="CCHC-TYPE DOMAIN-CONTAINING PROTEIN"/>
    <property type="match status" value="1"/>
</dbReference>
<dbReference type="PANTHER" id="PTHR46903">
    <property type="entry name" value="C2H2-TYPE DOMAIN-CONTAINING PROTEIN"/>
    <property type="match status" value="1"/>
</dbReference>
<dbReference type="EMBL" id="GL732548">
    <property type="protein sequence ID" value="EFX80195.1"/>
    <property type="molecule type" value="Genomic_DNA"/>
</dbReference>
<dbReference type="InParanoid" id="E9GJX6"/>
<feature type="region of interest" description="Disordered" evidence="1">
    <location>
        <begin position="167"/>
        <end position="187"/>
    </location>
</feature>
<dbReference type="Pfam" id="PF03564">
    <property type="entry name" value="DUF1759"/>
    <property type="match status" value="1"/>
</dbReference>
<keyword evidence="3" id="KW-1185">Reference proteome</keyword>
<evidence type="ECO:0000313" key="2">
    <source>
        <dbReference type="EMBL" id="EFX80195.1"/>
    </source>
</evidence>